<accession>A0A9P3G5M0</accession>
<evidence type="ECO:0000313" key="2">
    <source>
        <dbReference type="Proteomes" id="UP000703269"/>
    </source>
</evidence>
<dbReference type="AlphaFoldDB" id="A0A9P3G5M0"/>
<comment type="caution">
    <text evidence="1">The sequence shown here is derived from an EMBL/GenBank/DDBJ whole genome shotgun (WGS) entry which is preliminary data.</text>
</comment>
<dbReference type="EMBL" id="BPQB01000010">
    <property type="protein sequence ID" value="GJE88718.1"/>
    <property type="molecule type" value="Genomic_DNA"/>
</dbReference>
<keyword evidence="2" id="KW-1185">Reference proteome</keyword>
<reference evidence="1 2" key="1">
    <citation type="submission" date="2021-08" db="EMBL/GenBank/DDBJ databases">
        <title>Draft Genome Sequence of Phanerochaete sordida strain YK-624.</title>
        <authorList>
            <person name="Mori T."/>
            <person name="Dohra H."/>
            <person name="Suzuki T."/>
            <person name="Kawagishi H."/>
            <person name="Hirai H."/>
        </authorList>
    </citation>
    <scope>NUCLEOTIDE SEQUENCE [LARGE SCALE GENOMIC DNA]</scope>
    <source>
        <strain evidence="1 2">YK-624</strain>
    </source>
</reference>
<sequence>MAAPIPHSGPHDSDTRRLVDRAFSHPQDIGDVIRSHDMDKETLAQQPLCIELAPEWGRGIDEPAGHEAMVAVTGVLRSLATIPPQGRSWDKVLSTLAQVPLLQPDTVPAYKSATLSCCASWNWTLFGKHEPSLPERVKSWVGELIGGKEAAISTTIDPALLIRSAASFSSQISPAYFHAIRQETALVDVAVLRFPNAEFPMFELYRLRIDAWAERRPLFAGGQAKIGLSGAYHSYKFQPQKSLIYEISPQTFKKAVAEAEALLKGLSESSS</sequence>
<gene>
    <name evidence="1" type="ORF">PsYK624_048010</name>
</gene>
<dbReference type="OrthoDB" id="2735833at2759"/>
<organism evidence="1 2">
    <name type="scientific">Phanerochaete sordida</name>
    <dbReference type="NCBI Taxonomy" id="48140"/>
    <lineage>
        <taxon>Eukaryota</taxon>
        <taxon>Fungi</taxon>
        <taxon>Dikarya</taxon>
        <taxon>Basidiomycota</taxon>
        <taxon>Agaricomycotina</taxon>
        <taxon>Agaricomycetes</taxon>
        <taxon>Polyporales</taxon>
        <taxon>Phanerochaetaceae</taxon>
        <taxon>Phanerochaete</taxon>
    </lineage>
</organism>
<dbReference type="Proteomes" id="UP000703269">
    <property type="component" value="Unassembled WGS sequence"/>
</dbReference>
<name>A0A9P3G5M0_9APHY</name>
<protein>
    <submittedName>
        <fullName evidence="1">Uncharacterized protein</fullName>
    </submittedName>
</protein>
<proteinExistence type="predicted"/>
<evidence type="ECO:0000313" key="1">
    <source>
        <dbReference type="EMBL" id="GJE88718.1"/>
    </source>
</evidence>